<name>A0ABS2RTS7_9MICO</name>
<organism evidence="1 2">
    <name type="scientific">Curtobacterium luteum</name>
    <dbReference type="NCBI Taxonomy" id="33881"/>
    <lineage>
        <taxon>Bacteria</taxon>
        <taxon>Bacillati</taxon>
        <taxon>Actinomycetota</taxon>
        <taxon>Actinomycetes</taxon>
        <taxon>Micrococcales</taxon>
        <taxon>Microbacteriaceae</taxon>
        <taxon>Curtobacterium</taxon>
    </lineage>
</organism>
<dbReference type="Proteomes" id="UP000746584">
    <property type="component" value="Unassembled WGS sequence"/>
</dbReference>
<dbReference type="EMBL" id="JAFBCG010000001">
    <property type="protein sequence ID" value="MBM7802412.1"/>
    <property type="molecule type" value="Genomic_DNA"/>
</dbReference>
<accession>A0ABS2RTS7</accession>
<dbReference type="RefSeq" id="WP_175328138.1">
    <property type="nucleotide sequence ID" value="NZ_BMOI01000002.1"/>
</dbReference>
<evidence type="ECO:0000313" key="1">
    <source>
        <dbReference type="EMBL" id="MBM7802412.1"/>
    </source>
</evidence>
<evidence type="ECO:0000313" key="2">
    <source>
        <dbReference type="Proteomes" id="UP000746584"/>
    </source>
</evidence>
<reference evidence="1 2" key="1">
    <citation type="submission" date="2021-01" db="EMBL/GenBank/DDBJ databases">
        <title>Sequencing the genomes of 1000 actinobacteria strains.</title>
        <authorList>
            <person name="Klenk H.-P."/>
        </authorList>
    </citation>
    <scope>NUCLEOTIDE SEQUENCE [LARGE SCALE GENOMIC DNA]</scope>
    <source>
        <strain evidence="1 2">DSM 20542</strain>
    </source>
</reference>
<keyword evidence="2" id="KW-1185">Reference proteome</keyword>
<gene>
    <name evidence="1" type="ORF">JOE58_001663</name>
</gene>
<comment type="caution">
    <text evidence="1">The sequence shown here is derived from an EMBL/GenBank/DDBJ whole genome shotgun (WGS) entry which is preliminary data.</text>
</comment>
<protein>
    <submittedName>
        <fullName evidence="1">Uncharacterized protein</fullName>
    </submittedName>
</protein>
<sequence>MPTVLDLPLLTDRFVLAPLGAAERTAFTAYRRDPAVARFQSWSPAWRHWVTSSTPCSVSRLRTGSPR</sequence>
<proteinExistence type="predicted"/>